<dbReference type="EnsemblMetazoa" id="AATE012740-RA">
    <property type="protein sequence ID" value="AATE012740-PA.1"/>
    <property type="gene ID" value="AATE012740"/>
</dbReference>
<protein>
    <submittedName>
        <fullName evidence="1">Uncharacterized protein</fullName>
    </submittedName>
</protein>
<proteinExistence type="predicted"/>
<accession>A0A182J7B8</accession>
<dbReference type="AlphaFoldDB" id="A0A182J7B8"/>
<reference evidence="1" key="1">
    <citation type="submission" date="2022-08" db="UniProtKB">
        <authorList>
            <consortium name="EnsemblMetazoa"/>
        </authorList>
    </citation>
    <scope>IDENTIFICATION</scope>
    <source>
        <strain evidence="1">EBRO</strain>
    </source>
</reference>
<organism evidence="1">
    <name type="scientific">Anopheles atroparvus</name>
    <name type="common">European mosquito</name>
    <dbReference type="NCBI Taxonomy" id="41427"/>
    <lineage>
        <taxon>Eukaryota</taxon>
        <taxon>Metazoa</taxon>
        <taxon>Ecdysozoa</taxon>
        <taxon>Arthropoda</taxon>
        <taxon>Hexapoda</taxon>
        <taxon>Insecta</taxon>
        <taxon>Pterygota</taxon>
        <taxon>Neoptera</taxon>
        <taxon>Endopterygota</taxon>
        <taxon>Diptera</taxon>
        <taxon>Nematocera</taxon>
        <taxon>Culicoidea</taxon>
        <taxon>Culicidae</taxon>
        <taxon>Anophelinae</taxon>
        <taxon>Anopheles</taxon>
    </lineage>
</organism>
<evidence type="ECO:0000313" key="1">
    <source>
        <dbReference type="EnsemblMetazoa" id="AATE012740-PA.1"/>
    </source>
</evidence>
<dbReference type="VEuPathDB" id="VectorBase:AATE012740"/>
<name>A0A182J7B8_ANOAO</name>
<sequence>MIAVNFTSAVFSQGAEWQDLFRVTGVTRARGERPARGWDGRGIIFPKSRKTVVAAPSDAVLLMLLLLLLSLVGRTSIPALVRFEENQELENWMKLLEDVCESA</sequence>